<keyword evidence="3" id="KW-1185">Reference proteome</keyword>
<feature type="coiled-coil region" evidence="1">
    <location>
        <begin position="124"/>
        <end position="197"/>
    </location>
</feature>
<evidence type="ECO:0000313" key="2">
    <source>
        <dbReference type="EMBL" id="RPB28063.1"/>
    </source>
</evidence>
<evidence type="ECO:0000256" key="1">
    <source>
        <dbReference type="SAM" id="Coils"/>
    </source>
</evidence>
<dbReference type="PANTHER" id="PTHR28064:SF1">
    <property type="entry name" value="INNER KINETOCHORE SUBUNIT NKP2"/>
    <property type="match status" value="1"/>
</dbReference>
<dbReference type="Proteomes" id="UP000267821">
    <property type="component" value="Unassembled WGS sequence"/>
</dbReference>
<organism evidence="2 3">
    <name type="scientific">Terfezia boudieri ATCC MYA-4762</name>
    <dbReference type="NCBI Taxonomy" id="1051890"/>
    <lineage>
        <taxon>Eukaryota</taxon>
        <taxon>Fungi</taxon>
        <taxon>Dikarya</taxon>
        <taxon>Ascomycota</taxon>
        <taxon>Pezizomycotina</taxon>
        <taxon>Pezizomycetes</taxon>
        <taxon>Pezizales</taxon>
        <taxon>Pezizaceae</taxon>
        <taxon>Terfezia</taxon>
    </lineage>
</organism>
<sequence length="201" mass="22785">MSHAPTLVPNPTKTEHSLLTSYLLSRAPLPELLPLPVFTNLFPPPLRSNPQIRLLYRHLQLSRAQTISRVKKNIDLEVSQSKRQVQRLRQSNSALGSNTQGLTRDVMVGVELFGTSNSEPVMPLGELLVQMEDAVEELAEEERRLEEECDKMMKEMQEWVGGLSDLIYGKFSTPGIESKITEQLENLEETCERVLDDDGER</sequence>
<proteinExistence type="predicted"/>
<dbReference type="OrthoDB" id="2311687at2759"/>
<evidence type="ECO:0008006" key="4">
    <source>
        <dbReference type="Google" id="ProtNLM"/>
    </source>
</evidence>
<dbReference type="STRING" id="1051890.A0A3N4LYT7"/>
<dbReference type="Pfam" id="PF09447">
    <property type="entry name" value="Cnl2_NKP2"/>
    <property type="match status" value="1"/>
</dbReference>
<protein>
    <recommendedName>
        <fullName evidence="4">Cnl2/NKP2 family protein-domain-containing protein</fullName>
    </recommendedName>
</protein>
<dbReference type="GO" id="GO:0031511">
    <property type="term" value="C:Mis6-Sim4 complex"/>
    <property type="evidence" value="ECO:0007669"/>
    <property type="project" value="TreeGrafter"/>
</dbReference>
<dbReference type="InParanoid" id="A0A3N4LYT7"/>
<dbReference type="EMBL" id="ML121530">
    <property type="protein sequence ID" value="RPB28063.1"/>
    <property type="molecule type" value="Genomic_DNA"/>
</dbReference>
<dbReference type="PANTHER" id="PTHR28064">
    <property type="entry name" value="INNER KINETOCHORE SUBUNIT NKP2"/>
    <property type="match status" value="1"/>
</dbReference>
<reference evidence="2 3" key="1">
    <citation type="journal article" date="2018" name="Nat. Ecol. Evol.">
        <title>Pezizomycetes genomes reveal the molecular basis of ectomycorrhizal truffle lifestyle.</title>
        <authorList>
            <person name="Murat C."/>
            <person name="Payen T."/>
            <person name="Noel B."/>
            <person name="Kuo A."/>
            <person name="Morin E."/>
            <person name="Chen J."/>
            <person name="Kohler A."/>
            <person name="Krizsan K."/>
            <person name="Balestrini R."/>
            <person name="Da Silva C."/>
            <person name="Montanini B."/>
            <person name="Hainaut M."/>
            <person name="Levati E."/>
            <person name="Barry K.W."/>
            <person name="Belfiori B."/>
            <person name="Cichocki N."/>
            <person name="Clum A."/>
            <person name="Dockter R.B."/>
            <person name="Fauchery L."/>
            <person name="Guy J."/>
            <person name="Iotti M."/>
            <person name="Le Tacon F."/>
            <person name="Lindquist E.A."/>
            <person name="Lipzen A."/>
            <person name="Malagnac F."/>
            <person name="Mello A."/>
            <person name="Molinier V."/>
            <person name="Miyauchi S."/>
            <person name="Poulain J."/>
            <person name="Riccioni C."/>
            <person name="Rubini A."/>
            <person name="Sitrit Y."/>
            <person name="Splivallo R."/>
            <person name="Traeger S."/>
            <person name="Wang M."/>
            <person name="Zifcakova L."/>
            <person name="Wipf D."/>
            <person name="Zambonelli A."/>
            <person name="Paolocci F."/>
            <person name="Nowrousian M."/>
            <person name="Ottonello S."/>
            <person name="Baldrian P."/>
            <person name="Spatafora J.W."/>
            <person name="Henrissat B."/>
            <person name="Nagy L.G."/>
            <person name="Aury J.M."/>
            <person name="Wincker P."/>
            <person name="Grigoriev I.V."/>
            <person name="Bonfante P."/>
            <person name="Martin F.M."/>
        </authorList>
    </citation>
    <scope>NUCLEOTIDE SEQUENCE [LARGE SCALE GENOMIC DNA]</scope>
    <source>
        <strain evidence="2 3">ATCC MYA-4762</strain>
    </source>
</reference>
<dbReference type="InterPro" id="IPR018565">
    <property type="entry name" value="Nkp2/Cnl2"/>
</dbReference>
<accession>A0A3N4LYT7</accession>
<dbReference type="AlphaFoldDB" id="A0A3N4LYT7"/>
<keyword evidence="1" id="KW-0175">Coiled coil</keyword>
<name>A0A3N4LYT7_9PEZI</name>
<gene>
    <name evidence="2" type="ORF">L211DRAFT_483170</name>
</gene>
<evidence type="ECO:0000313" key="3">
    <source>
        <dbReference type="Proteomes" id="UP000267821"/>
    </source>
</evidence>
<dbReference type="GO" id="GO:0007059">
    <property type="term" value="P:chromosome segregation"/>
    <property type="evidence" value="ECO:0007669"/>
    <property type="project" value="TreeGrafter"/>
</dbReference>